<dbReference type="EMBL" id="SZWF01000039">
    <property type="protein sequence ID" value="KAA9392919.1"/>
    <property type="molecule type" value="Genomic_DNA"/>
</dbReference>
<keyword evidence="2" id="KW-1133">Transmembrane helix</keyword>
<proteinExistence type="predicted"/>
<keyword evidence="2" id="KW-0812">Transmembrane</keyword>
<protein>
    <submittedName>
        <fullName evidence="3">ABC transporter ATP-binding protein</fullName>
    </submittedName>
</protein>
<dbReference type="GO" id="GO:0005524">
    <property type="term" value="F:ATP binding"/>
    <property type="evidence" value="ECO:0007669"/>
    <property type="project" value="UniProtKB-KW"/>
</dbReference>
<dbReference type="Proteomes" id="UP000325957">
    <property type="component" value="Unassembled WGS sequence"/>
</dbReference>
<dbReference type="RefSeq" id="WP_158035086.1">
    <property type="nucleotide sequence ID" value="NZ_ML708638.1"/>
</dbReference>
<comment type="caution">
    <text evidence="3">The sequence shown here is derived from an EMBL/GenBank/DDBJ whole genome shotgun (WGS) entry which is preliminary data.</text>
</comment>
<keyword evidence="3" id="KW-0067">ATP-binding</keyword>
<dbReference type="AlphaFoldDB" id="A0A5J5KT73"/>
<evidence type="ECO:0000313" key="3">
    <source>
        <dbReference type="EMBL" id="KAA9392919.1"/>
    </source>
</evidence>
<evidence type="ECO:0000256" key="2">
    <source>
        <dbReference type="SAM" id="Phobius"/>
    </source>
</evidence>
<reference evidence="3 4" key="1">
    <citation type="submission" date="2019-05" db="EMBL/GenBank/DDBJ databases">
        <title>Kocuria coralli sp. nov., a novel actinobacterium isolated from coral reef seawater.</title>
        <authorList>
            <person name="Li J."/>
        </authorList>
    </citation>
    <scope>NUCLEOTIDE SEQUENCE [LARGE SCALE GENOMIC DNA]</scope>
    <source>
        <strain evidence="3 4">SCSIO 13007</strain>
    </source>
</reference>
<feature type="transmembrane region" description="Helical" evidence="2">
    <location>
        <begin position="51"/>
        <end position="69"/>
    </location>
</feature>
<organism evidence="3 4">
    <name type="scientific">Kocuria coralli</name>
    <dbReference type="NCBI Taxonomy" id="1461025"/>
    <lineage>
        <taxon>Bacteria</taxon>
        <taxon>Bacillati</taxon>
        <taxon>Actinomycetota</taxon>
        <taxon>Actinomycetes</taxon>
        <taxon>Micrococcales</taxon>
        <taxon>Micrococcaceae</taxon>
        <taxon>Kocuria</taxon>
    </lineage>
</organism>
<feature type="compositionally biased region" description="Basic and acidic residues" evidence="1">
    <location>
        <begin position="1"/>
        <end position="39"/>
    </location>
</feature>
<sequence length="73" mass="8339">MSPERPDRPSRDRPGDGESPDPLKDEIDKDRRQAADGPRRKLSPAAVEVRVRRLALGLLVLIPLVWWLVRLFS</sequence>
<evidence type="ECO:0000256" key="1">
    <source>
        <dbReference type="SAM" id="MobiDB-lite"/>
    </source>
</evidence>
<keyword evidence="2" id="KW-0472">Membrane</keyword>
<keyword evidence="4" id="KW-1185">Reference proteome</keyword>
<keyword evidence="3" id="KW-0547">Nucleotide-binding</keyword>
<accession>A0A5J5KT73</accession>
<name>A0A5J5KT73_9MICC</name>
<feature type="region of interest" description="Disordered" evidence="1">
    <location>
        <begin position="1"/>
        <end position="42"/>
    </location>
</feature>
<gene>
    <name evidence="3" type="ORF">FCK90_14855</name>
</gene>
<evidence type="ECO:0000313" key="4">
    <source>
        <dbReference type="Proteomes" id="UP000325957"/>
    </source>
</evidence>